<gene>
    <name evidence="2" type="ORF">COU10_01710</name>
</gene>
<dbReference type="GO" id="GO:0004540">
    <property type="term" value="F:RNA nuclease activity"/>
    <property type="evidence" value="ECO:0007669"/>
    <property type="project" value="InterPro"/>
</dbReference>
<evidence type="ECO:0000313" key="2">
    <source>
        <dbReference type="EMBL" id="PIR87978.1"/>
    </source>
</evidence>
<organism evidence="2 3">
    <name type="scientific">Candidatus Harrisonbacteria bacterium CG10_big_fil_rev_8_21_14_0_10_45_28</name>
    <dbReference type="NCBI Taxonomy" id="1974586"/>
    <lineage>
        <taxon>Bacteria</taxon>
        <taxon>Candidatus Harrisoniibacteriota</taxon>
    </lineage>
</organism>
<dbReference type="Pfam" id="PF01936">
    <property type="entry name" value="NYN"/>
    <property type="match status" value="1"/>
</dbReference>
<feature type="domain" description="NYN" evidence="1">
    <location>
        <begin position="10"/>
        <end position="147"/>
    </location>
</feature>
<proteinExistence type="predicted"/>
<name>A0A2H0UNJ9_9BACT</name>
<dbReference type="PANTHER" id="PTHR35458:SF8">
    <property type="entry name" value="SLR0650 PROTEIN"/>
    <property type="match status" value="1"/>
</dbReference>
<dbReference type="InterPro" id="IPR047140">
    <property type="entry name" value="LabA"/>
</dbReference>
<dbReference type="Gene3D" id="3.40.50.1010">
    <property type="entry name" value="5'-nuclease"/>
    <property type="match status" value="1"/>
</dbReference>
<dbReference type="Proteomes" id="UP000230903">
    <property type="component" value="Unassembled WGS sequence"/>
</dbReference>
<accession>A0A2H0UNJ9</accession>
<dbReference type="AlphaFoldDB" id="A0A2H0UNJ9"/>
<evidence type="ECO:0000313" key="3">
    <source>
        <dbReference type="Proteomes" id="UP000230903"/>
    </source>
</evidence>
<evidence type="ECO:0000259" key="1">
    <source>
        <dbReference type="Pfam" id="PF01936"/>
    </source>
</evidence>
<dbReference type="InterPro" id="IPR021139">
    <property type="entry name" value="NYN"/>
</dbReference>
<dbReference type="PANTHER" id="PTHR35458">
    <property type="entry name" value="SLR0755 PROTEIN"/>
    <property type="match status" value="1"/>
</dbReference>
<dbReference type="EMBL" id="PFBC01000028">
    <property type="protein sequence ID" value="PIR87978.1"/>
    <property type="molecule type" value="Genomic_DNA"/>
</dbReference>
<comment type="caution">
    <text evidence="2">The sequence shown here is derived from an EMBL/GenBank/DDBJ whole genome shotgun (WGS) entry which is preliminary data.</text>
</comment>
<sequence>MEKEESNYAFIDGQNLYMGTAKREKFSWFVDLAKLRVYLRKKYNVSEAFYFLGYVVDGNERLYEHIQRAGFVLHFREHSSVMLGRKKGNVDSDIIFHVMKKLYKREDFQKIVLVSGDGDYKMLVDFLIEEGRFLKILFPDGGFASSLYKELGWKYFDYLDKPTIKKKIELKKEKGSLGS</sequence>
<reference evidence="3" key="1">
    <citation type="submission" date="2017-09" db="EMBL/GenBank/DDBJ databases">
        <title>Depth-based differentiation of microbial function through sediment-hosted aquifers and enrichment of novel symbionts in the deep terrestrial subsurface.</title>
        <authorList>
            <person name="Probst A.J."/>
            <person name="Ladd B."/>
            <person name="Jarett J.K."/>
            <person name="Geller-Mcgrath D.E."/>
            <person name="Sieber C.M.K."/>
            <person name="Emerson J.B."/>
            <person name="Anantharaman K."/>
            <person name="Thomas B.C."/>
            <person name="Malmstrom R."/>
            <person name="Stieglmeier M."/>
            <person name="Klingl A."/>
            <person name="Woyke T."/>
            <person name="Ryan C.M."/>
            <person name="Banfield J.F."/>
        </authorList>
    </citation>
    <scope>NUCLEOTIDE SEQUENCE [LARGE SCALE GENOMIC DNA]</scope>
</reference>
<protein>
    <recommendedName>
        <fullName evidence="1">NYN domain-containing protein</fullName>
    </recommendedName>
</protein>